<evidence type="ECO:0000313" key="5">
    <source>
        <dbReference type="Proteomes" id="UP000019375"/>
    </source>
</evidence>
<dbReference type="PRINTS" id="PR00081">
    <property type="entry name" value="GDHRDH"/>
</dbReference>
<keyword evidence="3" id="KW-0472">Membrane</keyword>
<dbReference type="Proteomes" id="UP000019375">
    <property type="component" value="Unassembled WGS sequence"/>
</dbReference>
<dbReference type="PROSITE" id="PS00061">
    <property type="entry name" value="ADH_SHORT"/>
    <property type="match status" value="1"/>
</dbReference>
<keyword evidence="3" id="KW-1133">Transmembrane helix</keyword>
<evidence type="ECO:0000256" key="3">
    <source>
        <dbReference type="SAM" id="Phobius"/>
    </source>
</evidence>
<keyword evidence="5" id="KW-1185">Reference proteome</keyword>
<dbReference type="SUPFAM" id="SSF51735">
    <property type="entry name" value="NAD(P)-binding Rossmann-fold domains"/>
    <property type="match status" value="1"/>
</dbReference>
<proteinExistence type="inferred from homology"/>
<dbReference type="EMBL" id="HG316464">
    <property type="protein sequence ID" value="CDF91441.1"/>
    <property type="molecule type" value="Genomic_DNA"/>
</dbReference>
<name>A0A8J2TAC8_ZYGB2</name>
<evidence type="ECO:0000313" key="4">
    <source>
        <dbReference type="EMBL" id="CDF91441.1"/>
    </source>
</evidence>
<dbReference type="OrthoDB" id="5840532at2759"/>
<dbReference type="PANTHER" id="PTHR24322:SF743">
    <property type="entry name" value="AER111WP"/>
    <property type="match status" value="1"/>
</dbReference>
<accession>A0A8J2TAC8</accession>
<dbReference type="PRINTS" id="PR00080">
    <property type="entry name" value="SDRFAMILY"/>
</dbReference>
<gene>
    <name evidence="4" type="ORF">BN860_02916g</name>
</gene>
<dbReference type="AlphaFoldDB" id="A0A8J2TAC8"/>
<protein>
    <submittedName>
        <fullName evidence="4">ZYBA0S11-02916g1_1</fullName>
    </submittedName>
</protein>
<dbReference type="InterPro" id="IPR036291">
    <property type="entry name" value="NAD(P)-bd_dom_sf"/>
</dbReference>
<dbReference type="Pfam" id="PF00106">
    <property type="entry name" value="adh_short"/>
    <property type="match status" value="1"/>
</dbReference>
<dbReference type="PANTHER" id="PTHR24322">
    <property type="entry name" value="PKSB"/>
    <property type="match status" value="1"/>
</dbReference>
<keyword evidence="3" id="KW-0812">Transmembrane</keyword>
<reference evidence="5" key="1">
    <citation type="journal article" date="2013" name="Genome Announc.">
        <title>Genome sequence of the food spoilage yeast Zygosaccharomyces bailii CLIB 213(T).</title>
        <authorList>
            <person name="Galeote V."/>
            <person name="Bigey F."/>
            <person name="Devillers H."/>
            <person name="Neuveglise C."/>
            <person name="Dequin S."/>
        </authorList>
    </citation>
    <scope>NUCLEOTIDE SEQUENCE [LARGE SCALE GENOMIC DNA]</scope>
    <source>
        <strain evidence="5">CLIB 213 / ATCC 58445 / CBS 680 / CCRC 21525 / NBRC 1098 / NCYC 1416 / NRRL Y-2227</strain>
    </source>
</reference>
<keyword evidence="1" id="KW-0521">NADP</keyword>
<dbReference type="GO" id="GO:0016616">
    <property type="term" value="F:oxidoreductase activity, acting on the CH-OH group of donors, NAD or NADP as acceptor"/>
    <property type="evidence" value="ECO:0007669"/>
    <property type="project" value="TreeGrafter"/>
</dbReference>
<comment type="similarity">
    <text evidence="2">Belongs to the short-chain dehydrogenases/reductases (SDR) family.</text>
</comment>
<dbReference type="Gene3D" id="3.40.50.720">
    <property type="entry name" value="NAD(P)-binding Rossmann-like Domain"/>
    <property type="match status" value="1"/>
</dbReference>
<feature type="transmembrane region" description="Helical" evidence="3">
    <location>
        <begin position="32"/>
        <end position="53"/>
    </location>
</feature>
<dbReference type="InterPro" id="IPR020904">
    <property type="entry name" value="Sc_DH/Rdtase_CS"/>
</dbReference>
<sequence>MSIDKLIDWIIFPLLKYPIFLYLVLCPPQANVCLFLVCYSLLLIFCNNLNHWYKCKGNEDWQPLNEVEGATVLITGGSDGLGRSIVLEILARYPRVKVLNIDLQKSPQSNPRLVDIECNVGDIEALDHCLDRIKACYGDQLSLIVNNAGIRAPYQDMDQQQKDTIQNIFGVNTFGPIMIMQKLIPSNRQCYVINVASTLGVLAPARLSTYAASKAALIAFHNSYSSELSTNGMTKIRTLLVLAGQLNTNMFRGFEPPRQFFAPMVNKKTLANKIIDYSARGERGELCVPFYSNFAHLLMALPILPRALVRKLSKMDSCLPQE</sequence>
<evidence type="ECO:0000256" key="2">
    <source>
        <dbReference type="RuleBase" id="RU000363"/>
    </source>
</evidence>
<evidence type="ECO:0000256" key="1">
    <source>
        <dbReference type="ARBA" id="ARBA00022857"/>
    </source>
</evidence>
<organism evidence="4 5">
    <name type="scientific">Zygosaccharomyces bailii (strain CLIB 213 / ATCC 58445 / CBS 680 / BCRC 21525 / NBRC 1098 / NCYC 1416 / NRRL Y-2227)</name>
    <dbReference type="NCBI Taxonomy" id="1333698"/>
    <lineage>
        <taxon>Eukaryota</taxon>
        <taxon>Fungi</taxon>
        <taxon>Dikarya</taxon>
        <taxon>Ascomycota</taxon>
        <taxon>Saccharomycotina</taxon>
        <taxon>Saccharomycetes</taxon>
        <taxon>Saccharomycetales</taxon>
        <taxon>Saccharomycetaceae</taxon>
        <taxon>Zygosaccharomyces</taxon>
    </lineage>
</organism>
<dbReference type="InterPro" id="IPR002347">
    <property type="entry name" value="SDR_fam"/>
</dbReference>